<keyword evidence="3 8" id="KW-0812">Transmembrane</keyword>
<feature type="transmembrane region" description="Helical" evidence="8">
    <location>
        <begin position="294"/>
        <end position="315"/>
    </location>
</feature>
<comment type="subcellular location">
    <subcellularLocation>
        <location evidence="1">Membrane</location>
        <topology evidence="1">Multi-pass membrane protein</topology>
    </subcellularLocation>
</comment>
<dbReference type="GO" id="GO:0015171">
    <property type="term" value="F:amino acid transmembrane transporter activity"/>
    <property type="evidence" value="ECO:0007669"/>
    <property type="project" value="TreeGrafter"/>
</dbReference>
<dbReference type="Pfam" id="PF00324">
    <property type="entry name" value="AA_permease"/>
    <property type="match status" value="1"/>
</dbReference>
<evidence type="ECO:0000256" key="8">
    <source>
        <dbReference type="SAM" id="Phobius"/>
    </source>
</evidence>
<dbReference type="GO" id="GO:0016020">
    <property type="term" value="C:membrane"/>
    <property type="evidence" value="ECO:0007669"/>
    <property type="project" value="UniProtKB-SubCell"/>
</dbReference>
<feature type="transmembrane region" description="Helical" evidence="8">
    <location>
        <begin position="500"/>
        <end position="519"/>
    </location>
</feature>
<evidence type="ECO:0000256" key="4">
    <source>
        <dbReference type="ARBA" id="ARBA00022970"/>
    </source>
</evidence>
<dbReference type="AlphaFoldDB" id="A0A1E3JB44"/>
<dbReference type="PROSITE" id="PS00218">
    <property type="entry name" value="AMINO_ACID_PERMEASE_1"/>
    <property type="match status" value="1"/>
</dbReference>
<evidence type="ECO:0000256" key="6">
    <source>
        <dbReference type="ARBA" id="ARBA00023136"/>
    </source>
</evidence>
<evidence type="ECO:0000256" key="1">
    <source>
        <dbReference type="ARBA" id="ARBA00004141"/>
    </source>
</evidence>
<dbReference type="PIRSF" id="PIRSF006060">
    <property type="entry name" value="AA_transporter"/>
    <property type="match status" value="1"/>
</dbReference>
<feature type="region of interest" description="Disordered" evidence="7">
    <location>
        <begin position="1"/>
        <end position="28"/>
    </location>
</feature>
<dbReference type="OrthoDB" id="10062876at2759"/>
<protein>
    <recommendedName>
        <fullName evidence="9">Amino acid permease/ SLC12A domain-containing protein</fullName>
    </recommendedName>
</protein>
<feature type="domain" description="Amino acid permease/ SLC12A" evidence="9">
    <location>
        <begin position="62"/>
        <end position="523"/>
    </location>
</feature>
<dbReference type="InterPro" id="IPR050524">
    <property type="entry name" value="APC_YAT"/>
</dbReference>
<feature type="transmembrane region" description="Helical" evidence="8">
    <location>
        <begin position="172"/>
        <end position="193"/>
    </location>
</feature>
<feature type="transmembrane region" description="Helical" evidence="8">
    <location>
        <begin position="392"/>
        <end position="410"/>
    </location>
</feature>
<feature type="transmembrane region" description="Helical" evidence="8">
    <location>
        <begin position="63"/>
        <end position="84"/>
    </location>
</feature>
<evidence type="ECO:0000256" key="7">
    <source>
        <dbReference type="SAM" id="MobiDB-lite"/>
    </source>
</evidence>
<feature type="transmembrane region" description="Helical" evidence="8">
    <location>
        <begin position="139"/>
        <end position="166"/>
    </location>
</feature>
<gene>
    <name evidence="10" type="ORF">I350_07711</name>
</gene>
<dbReference type="InterPro" id="IPR004841">
    <property type="entry name" value="AA-permease/SLC12A_dom"/>
</dbReference>
<organism evidence="10 11">
    <name type="scientific">Cryptococcus amylolentus CBS 6273</name>
    <dbReference type="NCBI Taxonomy" id="1296118"/>
    <lineage>
        <taxon>Eukaryota</taxon>
        <taxon>Fungi</taxon>
        <taxon>Dikarya</taxon>
        <taxon>Basidiomycota</taxon>
        <taxon>Agaricomycotina</taxon>
        <taxon>Tremellomycetes</taxon>
        <taxon>Tremellales</taxon>
        <taxon>Cryptococcaceae</taxon>
        <taxon>Cryptococcus</taxon>
    </lineage>
</organism>
<dbReference type="EMBL" id="MEKH01000013">
    <property type="protein sequence ID" value="ODN98069.1"/>
    <property type="molecule type" value="Genomic_DNA"/>
</dbReference>
<evidence type="ECO:0000256" key="2">
    <source>
        <dbReference type="ARBA" id="ARBA00022448"/>
    </source>
</evidence>
<feature type="transmembrane region" description="Helical" evidence="8">
    <location>
        <begin position="205"/>
        <end position="223"/>
    </location>
</feature>
<proteinExistence type="predicted"/>
<keyword evidence="4" id="KW-0029">Amino-acid transport</keyword>
<evidence type="ECO:0000256" key="5">
    <source>
        <dbReference type="ARBA" id="ARBA00022989"/>
    </source>
</evidence>
<dbReference type="Gene3D" id="1.20.1740.10">
    <property type="entry name" value="Amino acid/polyamine transporter I"/>
    <property type="match status" value="1"/>
</dbReference>
<keyword evidence="5 8" id="KW-1133">Transmembrane helix</keyword>
<evidence type="ECO:0000259" key="9">
    <source>
        <dbReference type="Pfam" id="PF00324"/>
    </source>
</evidence>
<dbReference type="InterPro" id="IPR004840">
    <property type="entry name" value="Amino_acid_permease_CS"/>
</dbReference>
<feature type="transmembrane region" description="Helical" evidence="8">
    <location>
        <begin position="243"/>
        <end position="265"/>
    </location>
</feature>
<dbReference type="PANTHER" id="PTHR43341">
    <property type="entry name" value="AMINO ACID PERMEASE"/>
    <property type="match status" value="1"/>
</dbReference>
<evidence type="ECO:0000313" key="10">
    <source>
        <dbReference type="EMBL" id="ODN98069.1"/>
    </source>
</evidence>
<keyword evidence="2" id="KW-0813">Transport</keyword>
<comment type="caution">
    <text evidence="10">The sequence shown here is derived from an EMBL/GenBank/DDBJ whole genome shotgun (WGS) entry which is preliminary data.</text>
</comment>
<feature type="compositionally biased region" description="Polar residues" evidence="7">
    <location>
        <begin position="8"/>
        <end position="17"/>
    </location>
</feature>
<keyword evidence="6 8" id="KW-0472">Membrane</keyword>
<sequence>MNDEKNNDVQNGSNYSAETPAGEKGEQDIECTVVTAVDDREAYGDGNLVPRDPLQRHLKGRHVSFIGFGGGIGVGLFVASGAALAKAGPAGVLLAYSLTGTISWSLMQSIGEMTTLLPSAGNFPNLAGRFVDPAFAFGLGWNLLVTSFGLAIASELSAVAVLIGYWSSLNAAIWIAVALVPMICINFISVKWYGEAEVITASIKVITFVILIILGIILDLGGGPTHDRIGFRYWKDPGAFNTYSGITGSLGRFLAFFSTFVTAAFSYNGGEVVVLAAAECTNPHKQIPRAVRRVVYRIIFFYVIGILLIGMLVPYNDARLTGGTGNAASSPFVVAIENAGISVLPSIFNAAVITSAWSAGNTYIYAGSRSLVALSLGGKAPKFFAKTNKRGIPYYSVACISSFGLLAFLSAGSGGATQAFEWLQSITSLTGLLTWGSLCFTYTRFHAALKVQGIERNTLPWKSLCQPYLAYYGTFMCSVIVLFSGFSVFLKGNWNASDFVANYISLPLYFIPMGCWKIFKKTKAGRIFASSEADLYTGRLEEEYQIPDKIPTTWWGRFVDWLL</sequence>
<accession>A0A1E3JB44</accession>
<evidence type="ECO:0000313" key="11">
    <source>
        <dbReference type="Proteomes" id="UP000095149"/>
    </source>
</evidence>
<reference evidence="10 11" key="1">
    <citation type="submission" date="2016-06" db="EMBL/GenBank/DDBJ databases">
        <title>Evolution of pathogenesis and genome organization in the Tremellales.</title>
        <authorList>
            <person name="Cuomo C."/>
            <person name="Litvintseva A."/>
            <person name="Heitman J."/>
            <person name="Chen Y."/>
            <person name="Sun S."/>
            <person name="Springer D."/>
            <person name="Dromer F."/>
            <person name="Young S."/>
            <person name="Zeng Q."/>
            <person name="Chapman S."/>
            <person name="Gujja S."/>
            <person name="Saif S."/>
            <person name="Birren B."/>
        </authorList>
    </citation>
    <scope>NUCLEOTIDE SEQUENCE [LARGE SCALE GENOMIC DNA]</scope>
    <source>
        <strain evidence="10 11">CBS 6273</strain>
    </source>
</reference>
<feature type="transmembrane region" description="Helical" evidence="8">
    <location>
        <begin position="468"/>
        <end position="488"/>
    </location>
</feature>
<dbReference type="FunFam" id="1.20.1740.10:FF:000006">
    <property type="entry name" value="General amino acid permease"/>
    <property type="match status" value="1"/>
</dbReference>
<feature type="transmembrane region" description="Helical" evidence="8">
    <location>
        <begin position="90"/>
        <end position="107"/>
    </location>
</feature>
<name>A0A1E3JB44_9TREE</name>
<dbReference type="PANTHER" id="PTHR43341:SF21">
    <property type="entry name" value="GENERAL AMINO ACID PERMEASE-RELATED"/>
    <property type="match status" value="1"/>
</dbReference>
<feature type="transmembrane region" description="Helical" evidence="8">
    <location>
        <begin position="422"/>
        <end position="447"/>
    </location>
</feature>
<dbReference type="Proteomes" id="UP000095149">
    <property type="component" value="Unassembled WGS sequence"/>
</dbReference>
<evidence type="ECO:0000256" key="3">
    <source>
        <dbReference type="ARBA" id="ARBA00022692"/>
    </source>
</evidence>